<comment type="caution">
    <text evidence="2">The sequence shown here is derived from an EMBL/GenBank/DDBJ whole genome shotgun (WGS) entry which is preliminary data.</text>
</comment>
<dbReference type="RefSeq" id="WP_210088813.1">
    <property type="nucleotide sequence ID" value="NZ_JAGGKG010000007.1"/>
</dbReference>
<proteinExistence type="predicted"/>
<sequence>MSFSNYGELCTEVYELTKEIGHSLSGDIEFYQNKLKSYNGKVLEGMVGSGRVLIPLLEAGIKIDGADYSAEMLAACRKHCAERGLSTNLYESNLQELSLPQQYEAIIIPGGSFLLIEERNQSIEALRKLYAHLQPGGKLILDLFLPEPDFDVSKGGEVSTFHLPEGDLITMERKLVEVNFLEQYKVYYLKYEKWRNGNLLQTELQRFAMRWYGVKEFKLLLADIGFQDIQVYADYDENKAPSDAQQIFVYEATKK</sequence>
<gene>
    <name evidence="2" type="ORF">J2Z32_001801</name>
</gene>
<dbReference type="Pfam" id="PF13649">
    <property type="entry name" value="Methyltransf_25"/>
    <property type="match status" value="1"/>
</dbReference>
<organism evidence="2 3">
    <name type="scientific">Paenibacillus turicensis</name>
    <dbReference type="NCBI Taxonomy" id="160487"/>
    <lineage>
        <taxon>Bacteria</taxon>
        <taxon>Bacillati</taxon>
        <taxon>Bacillota</taxon>
        <taxon>Bacilli</taxon>
        <taxon>Bacillales</taxon>
        <taxon>Paenibacillaceae</taxon>
        <taxon>Paenibacillus</taxon>
    </lineage>
</organism>
<dbReference type="Gene3D" id="3.40.50.150">
    <property type="entry name" value="Vaccinia Virus protein VP39"/>
    <property type="match status" value="1"/>
</dbReference>
<reference evidence="2 3" key="1">
    <citation type="submission" date="2021-03" db="EMBL/GenBank/DDBJ databases">
        <title>Genomic Encyclopedia of Type Strains, Phase IV (KMG-IV): sequencing the most valuable type-strain genomes for metagenomic binning, comparative biology and taxonomic classification.</title>
        <authorList>
            <person name="Goeker M."/>
        </authorList>
    </citation>
    <scope>NUCLEOTIDE SEQUENCE [LARGE SCALE GENOMIC DNA]</scope>
    <source>
        <strain evidence="2 3">DSM 14349</strain>
    </source>
</reference>
<dbReference type="EMBL" id="JAGGKG010000007">
    <property type="protein sequence ID" value="MBP1905173.1"/>
    <property type="molecule type" value="Genomic_DNA"/>
</dbReference>
<evidence type="ECO:0000313" key="3">
    <source>
        <dbReference type="Proteomes" id="UP001519272"/>
    </source>
</evidence>
<dbReference type="InterPro" id="IPR029063">
    <property type="entry name" value="SAM-dependent_MTases_sf"/>
</dbReference>
<evidence type="ECO:0000259" key="1">
    <source>
        <dbReference type="Pfam" id="PF13649"/>
    </source>
</evidence>
<name>A0ABS4FS75_9BACL</name>
<accession>A0ABS4FS75</accession>
<dbReference type="Proteomes" id="UP001519272">
    <property type="component" value="Unassembled WGS sequence"/>
</dbReference>
<dbReference type="Gene3D" id="2.20.25.110">
    <property type="entry name" value="S-adenosyl-L-methionine-dependent methyltransferases"/>
    <property type="match status" value="1"/>
</dbReference>
<keyword evidence="3" id="KW-1185">Reference proteome</keyword>
<keyword evidence="2" id="KW-0830">Ubiquinone</keyword>
<protein>
    <submittedName>
        <fullName evidence="2">Ubiquinone/menaquinone biosynthesis C-methylase UbiE</fullName>
    </submittedName>
</protein>
<dbReference type="InterPro" id="IPR041698">
    <property type="entry name" value="Methyltransf_25"/>
</dbReference>
<feature type="domain" description="Methyltransferase" evidence="1">
    <location>
        <begin position="42"/>
        <end position="137"/>
    </location>
</feature>
<evidence type="ECO:0000313" key="2">
    <source>
        <dbReference type="EMBL" id="MBP1905173.1"/>
    </source>
</evidence>
<dbReference type="SUPFAM" id="SSF53335">
    <property type="entry name" value="S-adenosyl-L-methionine-dependent methyltransferases"/>
    <property type="match status" value="1"/>
</dbReference>